<accession>A0A081RE65</accession>
<sequence length="41" mass="4400">MNQWAFVIGAYALTLSGTGLISLLSWRAMRGAESRASADRA</sequence>
<evidence type="ECO:0000313" key="2">
    <source>
        <dbReference type="EMBL" id="KEQ53488.1"/>
    </source>
</evidence>
<gene>
    <name evidence="2" type="ORF">BV95_02215</name>
</gene>
<dbReference type="AlphaFoldDB" id="A0A081RE65"/>
<dbReference type="RefSeq" id="WP_013846764.1">
    <property type="nucleotide sequence ID" value="NZ_JFHR01000022.1"/>
</dbReference>
<keyword evidence="1" id="KW-0812">Transmembrane</keyword>
<dbReference type="Proteomes" id="UP000028411">
    <property type="component" value="Unassembled WGS sequence"/>
</dbReference>
<proteinExistence type="predicted"/>
<protein>
    <recommendedName>
        <fullName evidence="4">Heme exporter protein D</fullName>
    </recommendedName>
</protein>
<dbReference type="EMBL" id="JFHR01000022">
    <property type="protein sequence ID" value="KEQ53488.1"/>
    <property type="molecule type" value="Genomic_DNA"/>
</dbReference>
<name>A0A081RE65_SPHCR</name>
<comment type="caution">
    <text evidence="2">The sequence shown here is derived from an EMBL/GenBank/DDBJ whole genome shotgun (WGS) entry which is preliminary data.</text>
</comment>
<dbReference type="PATRIC" id="fig|46429.4.peg.2187"/>
<evidence type="ECO:0008006" key="4">
    <source>
        <dbReference type="Google" id="ProtNLM"/>
    </source>
</evidence>
<evidence type="ECO:0000313" key="3">
    <source>
        <dbReference type="Proteomes" id="UP000028411"/>
    </source>
</evidence>
<keyword evidence="1" id="KW-0472">Membrane</keyword>
<evidence type="ECO:0000256" key="1">
    <source>
        <dbReference type="SAM" id="Phobius"/>
    </source>
</evidence>
<reference evidence="2 3" key="1">
    <citation type="submission" date="2014-02" db="EMBL/GenBank/DDBJ databases">
        <title>Whole genome sequence of Sphingobium chlorophenolicum NBRC 16172.</title>
        <authorList>
            <person name="Gan H.M."/>
            <person name="Gan H.Y."/>
            <person name="Chew T.H."/>
            <person name="Savka M.A."/>
        </authorList>
    </citation>
    <scope>NUCLEOTIDE SEQUENCE [LARGE SCALE GENOMIC DNA]</scope>
    <source>
        <strain evidence="2 3">NBRC 16172</strain>
    </source>
</reference>
<keyword evidence="1" id="KW-1133">Transmembrane helix</keyword>
<organism evidence="2 3">
    <name type="scientific">Sphingobium chlorophenolicum</name>
    <dbReference type="NCBI Taxonomy" id="46429"/>
    <lineage>
        <taxon>Bacteria</taxon>
        <taxon>Pseudomonadati</taxon>
        <taxon>Pseudomonadota</taxon>
        <taxon>Alphaproteobacteria</taxon>
        <taxon>Sphingomonadales</taxon>
        <taxon>Sphingomonadaceae</taxon>
        <taxon>Sphingobium</taxon>
    </lineage>
</organism>
<feature type="transmembrane region" description="Helical" evidence="1">
    <location>
        <begin position="6"/>
        <end position="26"/>
    </location>
</feature>